<accession>A0A816ME62</accession>
<comment type="caution">
    <text evidence="2">The sequence shown here is derived from an EMBL/GenBank/DDBJ whole genome shotgun (WGS) entry which is preliminary data.</text>
</comment>
<evidence type="ECO:0000256" key="1">
    <source>
        <dbReference type="SAM" id="MobiDB-lite"/>
    </source>
</evidence>
<gene>
    <name evidence="2" type="ORF">XDN619_LOCUS2456</name>
</gene>
<sequence>MKKEHSKRHCSTHFYHSIFSEDRIRNGAKKLAKARTTTQQGRLDSFFTVSHSVTTTTPIAKKAEIQNATNKGLKRKNDATPKGKAGGSGFAKKHKFILEMSSSTSKVQKKNQVTNTQRNQSEKLSSGSPATTIIDPKKQVSGTINKTTPIKSCHDFLKSIQHEYEQFEVNMDERD</sequence>
<dbReference type="EMBL" id="CAJNRG010000180">
    <property type="protein sequence ID" value="CAF1982885.1"/>
    <property type="molecule type" value="Genomic_DNA"/>
</dbReference>
<feature type="compositionally biased region" description="Polar residues" evidence="1">
    <location>
        <begin position="100"/>
        <end position="131"/>
    </location>
</feature>
<evidence type="ECO:0000313" key="3">
    <source>
        <dbReference type="Proteomes" id="UP000663887"/>
    </source>
</evidence>
<protein>
    <submittedName>
        <fullName evidence="2">Uncharacterized protein</fullName>
    </submittedName>
</protein>
<organism evidence="2 3">
    <name type="scientific">Rotaria magnacalcarata</name>
    <dbReference type="NCBI Taxonomy" id="392030"/>
    <lineage>
        <taxon>Eukaryota</taxon>
        <taxon>Metazoa</taxon>
        <taxon>Spiralia</taxon>
        <taxon>Gnathifera</taxon>
        <taxon>Rotifera</taxon>
        <taxon>Eurotatoria</taxon>
        <taxon>Bdelloidea</taxon>
        <taxon>Philodinida</taxon>
        <taxon>Philodinidae</taxon>
        <taxon>Rotaria</taxon>
    </lineage>
</organism>
<dbReference type="AlphaFoldDB" id="A0A816ME62"/>
<dbReference type="Proteomes" id="UP000663887">
    <property type="component" value="Unassembled WGS sequence"/>
</dbReference>
<proteinExistence type="predicted"/>
<evidence type="ECO:0000313" key="2">
    <source>
        <dbReference type="EMBL" id="CAF1982885.1"/>
    </source>
</evidence>
<reference evidence="2" key="1">
    <citation type="submission" date="2021-02" db="EMBL/GenBank/DDBJ databases">
        <authorList>
            <person name="Nowell W R."/>
        </authorList>
    </citation>
    <scope>NUCLEOTIDE SEQUENCE</scope>
</reference>
<feature type="region of interest" description="Disordered" evidence="1">
    <location>
        <begin position="67"/>
        <end position="148"/>
    </location>
</feature>
<name>A0A816ME62_9BILA</name>